<evidence type="ECO:0000256" key="1">
    <source>
        <dbReference type="ARBA" id="ARBA00006485"/>
    </source>
</evidence>
<dbReference type="InterPro" id="IPR011009">
    <property type="entry name" value="Kinase-like_dom_sf"/>
</dbReference>
<dbReference type="EC" id="2.7.11.23" evidence="2"/>
<evidence type="ECO:0000256" key="10">
    <source>
        <dbReference type="ARBA" id="ARBA00039612"/>
    </source>
</evidence>
<feature type="domain" description="Protein kinase" evidence="17">
    <location>
        <begin position="4"/>
        <end position="297"/>
    </location>
</feature>
<keyword evidence="7" id="KW-0418">Kinase</keyword>
<dbReference type="SUPFAM" id="SSF56112">
    <property type="entry name" value="Protein kinase-like (PK-like)"/>
    <property type="match status" value="1"/>
</dbReference>
<dbReference type="CDD" id="cd07841">
    <property type="entry name" value="STKc_CDK7"/>
    <property type="match status" value="1"/>
</dbReference>
<evidence type="ECO:0000256" key="11">
    <source>
        <dbReference type="ARBA" id="ARBA00041902"/>
    </source>
</evidence>
<dbReference type="PANTHER" id="PTHR24056:SF0">
    <property type="entry name" value="CYCLIN-DEPENDENT KINASE 7"/>
    <property type="match status" value="1"/>
</dbReference>
<reference evidence="18 19" key="1">
    <citation type="submission" date="2024-10" db="EMBL/GenBank/DDBJ databases">
        <title>Updated reference genomes for cyclostephanoid diatoms.</title>
        <authorList>
            <person name="Roberts W.R."/>
            <person name="Alverson A.J."/>
        </authorList>
    </citation>
    <scope>NUCLEOTIDE SEQUENCE [LARGE SCALE GENOMIC DNA]</scope>
    <source>
        <strain evidence="18 19">AJA232-27</strain>
    </source>
</reference>
<evidence type="ECO:0000256" key="16">
    <source>
        <dbReference type="RuleBase" id="RU000304"/>
    </source>
</evidence>
<keyword evidence="19" id="KW-1185">Reference proteome</keyword>
<protein>
    <recommendedName>
        <fullName evidence="10">Cyclin-dependent kinase 2 homolog</fullName>
        <ecNumber evidence="2">2.7.11.23</ecNumber>
    </recommendedName>
    <alternativeName>
        <fullName evidence="11">Cell division control protein 2 homolog</fullName>
    </alternativeName>
    <alternativeName>
        <fullName evidence="12">cdc2-related kinase 2</fullName>
    </alternativeName>
</protein>
<dbReference type="Gene3D" id="3.30.200.20">
    <property type="entry name" value="Phosphorylase Kinase, domain 1"/>
    <property type="match status" value="1"/>
</dbReference>
<dbReference type="Proteomes" id="UP001530293">
    <property type="component" value="Unassembled WGS sequence"/>
</dbReference>
<evidence type="ECO:0000256" key="14">
    <source>
        <dbReference type="PIRSR" id="PIRSR637770-2"/>
    </source>
</evidence>
<evidence type="ECO:0000256" key="4">
    <source>
        <dbReference type="ARBA" id="ARBA00022553"/>
    </source>
</evidence>
<evidence type="ECO:0000256" key="12">
    <source>
        <dbReference type="ARBA" id="ARBA00042858"/>
    </source>
</evidence>
<dbReference type="InterPro" id="IPR008271">
    <property type="entry name" value="Ser/Thr_kinase_AS"/>
</dbReference>
<feature type="binding site" evidence="14 15">
    <location>
        <position position="40"/>
    </location>
    <ligand>
        <name>ATP</name>
        <dbReference type="ChEBI" id="CHEBI:30616"/>
    </ligand>
</feature>
<dbReference type="SMART" id="SM00220">
    <property type="entry name" value="S_TKc"/>
    <property type="match status" value="1"/>
</dbReference>
<proteinExistence type="inferred from homology"/>
<comment type="similarity">
    <text evidence="1">Belongs to the protein kinase superfamily. CMGC Ser/Thr protein kinase family. CDC2/CDKX subfamily.</text>
</comment>
<gene>
    <name evidence="18" type="ORF">ACHAWU_008520</name>
</gene>
<feature type="binding site" evidence="14">
    <location>
        <begin position="10"/>
        <end position="18"/>
    </location>
    <ligand>
        <name>ATP</name>
        <dbReference type="ChEBI" id="CHEBI:30616"/>
    </ligand>
</feature>
<dbReference type="Gene3D" id="1.10.510.10">
    <property type="entry name" value="Transferase(Phosphotransferase) domain 1"/>
    <property type="match status" value="1"/>
</dbReference>
<dbReference type="GO" id="GO:0008353">
    <property type="term" value="F:RNA polymerase II CTD heptapeptide repeat kinase activity"/>
    <property type="evidence" value="ECO:0007669"/>
    <property type="project" value="UniProtKB-EC"/>
</dbReference>
<comment type="subunit">
    <text evidence="9">May form a complex composed of at least the catalytic subunit CRK2 and a cyclin.</text>
</comment>
<feature type="active site" description="Proton acceptor" evidence="13">
    <location>
        <position position="134"/>
    </location>
</feature>
<dbReference type="PROSITE" id="PS00108">
    <property type="entry name" value="PROTEIN_KINASE_ST"/>
    <property type="match status" value="1"/>
</dbReference>
<evidence type="ECO:0000256" key="2">
    <source>
        <dbReference type="ARBA" id="ARBA00012409"/>
    </source>
</evidence>
<dbReference type="Pfam" id="PF00069">
    <property type="entry name" value="Pkinase"/>
    <property type="match status" value="1"/>
</dbReference>
<evidence type="ECO:0000313" key="19">
    <source>
        <dbReference type="Proteomes" id="UP001530293"/>
    </source>
</evidence>
<dbReference type="InterPro" id="IPR037770">
    <property type="entry name" value="CDK7"/>
</dbReference>
<evidence type="ECO:0000259" key="17">
    <source>
        <dbReference type="PROSITE" id="PS50011"/>
    </source>
</evidence>
<keyword evidence="8 14" id="KW-0067">ATP-binding</keyword>
<evidence type="ECO:0000256" key="8">
    <source>
        <dbReference type="ARBA" id="ARBA00022840"/>
    </source>
</evidence>
<name>A0ABD3M012_9STRA</name>
<dbReference type="PROSITE" id="PS00107">
    <property type="entry name" value="PROTEIN_KINASE_ATP"/>
    <property type="match status" value="1"/>
</dbReference>
<dbReference type="FunFam" id="1.10.510.10:FF:001022">
    <property type="entry name" value="Cyclin-dependent kinase C-1, putative"/>
    <property type="match status" value="1"/>
</dbReference>
<sequence length="314" mass="35123">MDNYEVIKALGQGTWGVVHLARQKSSPDGGGGEGRLVALKKIKSERPEDGINFTAIREIKLLREFKHENIIELVDVFTTPDKAVCLVYEVADTDLAKILKNRAISISLADTKQHLLSLLRAISACHERWILHRDLKPDNCLFLKDGTMKLADFGLARMYGTPKTRLSPQAITLWYKPPELLLGASEYSSAADIWSVGCIFAELLLRRPFLQGNQTDISQLDTIFTVFGTPNETNWPDHSALPLCTQGLLWDDCPPTVQFDEIFIAAPQDCISLLRSMLVLDPNKRFTASQCLSHPYFMNDPAPTPKENLVLSSE</sequence>
<accession>A0ABD3M012</accession>
<keyword evidence="5" id="KW-0808">Transferase</keyword>
<dbReference type="InterPro" id="IPR050108">
    <property type="entry name" value="CDK"/>
</dbReference>
<keyword evidence="4" id="KW-0597">Phosphoprotein</keyword>
<dbReference type="InterPro" id="IPR017441">
    <property type="entry name" value="Protein_kinase_ATP_BS"/>
</dbReference>
<dbReference type="PANTHER" id="PTHR24056">
    <property type="entry name" value="CELL DIVISION PROTEIN KINASE"/>
    <property type="match status" value="1"/>
</dbReference>
<dbReference type="GO" id="GO:0005524">
    <property type="term" value="F:ATP binding"/>
    <property type="evidence" value="ECO:0007669"/>
    <property type="project" value="UniProtKB-UniRule"/>
</dbReference>
<evidence type="ECO:0000256" key="6">
    <source>
        <dbReference type="ARBA" id="ARBA00022741"/>
    </source>
</evidence>
<evidence type="ECO:0000256" key="15">
    <source>
        <dbReference type="PROSITE-ProRule" id="PRU10141"/>
    </source>
</evidence>
<keyword evidence="6 14" id="KW-0547">Nucleotide-binding</keyword>
<dbReference type="EMBL" id="JALLBG020000268">
    <property type="protein sequence ID" value="KAL3757359.1"/>
    <property type="molecule type" value="Genomic_DNA"/>
</dbReference>
<dbReference type="PROSITE" id="PS50011">
    <property type="entry name" value="PROTEIN_KINASE_DOM"/>
    <property type="match status" value="1"/>
</dbReference>
<evidence type="ECO:0000313" key="18">
    <source>
        <dbReference type="EMBL" id="KAL3757359.1"/>
    </source>
</evidence>
<keyword evidence="3 16" id="KW-0723">Serine/threonine-protein kinase</keyword>
<evidence type="ECO:0000256" key="13">
    <source>
        <dbReference type="PIRSR" id="PIRSR637770-1"/>
    </source>
</evidence>
<comment type="caution">
    <text evidence="18">The sequence shown here is derived from an EMBL/GenBank/DDBJ whole genome shotgun (WGS) entry which is preliminary data.</text>
</comment>
<evidence type="ECO:0000256" key="5">
    <source>
        <dbReference type="ARBA" id="ARBA00022679"/>
    </source>
</evidence>
<dbReference type="InterPro" id="IPR000719">
    <property type="entry name" value="Prot_kinase_dom"/>
</dbReference>
<evidence type="ECO:0000256" key="7">
    <source>
        <dbReference type="ARBA" id="ARBA00022777"/>
    </source>
</evidence>
<dbReference type="AlphaFoldDB" id="A0ABD3M012"/>
<evidence type="ECO:0000256" key="3">
    <source>
        <dbReference type="ARBA" id="ARBA00022527"/>
    </source>
</evidence>
<organism evidence="18 19">
    <name type="scientific">Discostella pseudostelligera</name>
    <dbReference type="NCBI Taxonomy" id="259834"/>
    <lineage>
        <taxon>Eukaryota</taxon>
        <taxon>Sar</taxon>
        <taxon>Stramenopiles</taxon>
        <taxon>Ochrophyta</taxon>
        <taxon>Bacillariophyta</taxon>
        <taxon>Coscinodiscophyceae</taxon>
        <taxon>Thalassiosirophycidae</taxon>
        <taxon>Stephanodiscales</taxon>
        <taxon>Stephanodiscaceae</taxon>
        <taxon>Discostella</taxon>
    </lineage>
</organism>
<evidence type="ECO:0000256" key="9">
    <source>
        <dbReference type="ARBA" id="ARBA00038543"/>
    </source>
</evidence>